<feature type="binding site" evidence="3">
    <location>
        <position position="452"/>
    </location>
    <ligand>
        <name>Mn(2+)</name>
        <dbReference type="ChEBI" id="CHEBI:29035"/>
        <label>2</label>
    </ligand>
</feature>
<evidence type="ECO:0000256" key="1">
    <source>
        <dbReference type="ARBA" id="ARBA00022723"/>
    </source>
</evidence>
<feature type="binding site" evidence="3">
    <location>
        <position position="406"/>
    </location>
    <ligand>
        <name>Mn(2+)</name>
        <dbReference type="ChEBI" id="CHEBI:29035"/>
        <label>2</label>
    </ligand>
</feature>
<dbReference type="CDD" id="cd20304">
    <property type="entry name" value="cupin_OxDC_N"/>
    <property type="match status" value="1"/>
</dbReference>
<dbReference type="CDD" id="cd20305">
    <property type="entry name" value="cupin_OxDC_C"/>
    <property type="match status" value="1"/>
</dbReference>
<comment type="cofactor">
    <cofactor evidence="3">
        <name>Mn(2+)</name>
        <dbReference type="ChEBI" id="CHEBI:29035"/>
    </cofactor>
    <text evidence="3">Binds 2 manganese ions per subunit.</text>
</comment>
<dbReference type="InterPro" id="IPR017774">
    <property type="entry name" value="Bicupin_oxalate_deCO2ase/Oxase"/>
</dbReference>
<dbReference type="PANTHER" id="PTHR35848:SF9">
    <property type="entry name" value="SLL1358 PROTEIN"/>
    <property type="match status" value="1"/>
</dbReference>
<dbReference type="NCBIfam" id="TIGR03404">
    <property type="entry name" value="bicupin_oxalic"/>
    <property type="match status" value="1"/>
</dbReference>
<dbReference type="GO" id="GO:0033609">
    <property type="term" value="P:oxalate metabolic process"/>
    <property type="evidence" value="ECO:0007669"/>
    <property type="project" value="InterPro"/>
</dbReference>
<comment type="caution">
    <text evidence="7">The sequence shown here is derived from an EMBL/GenBank/DDBJ whole genome shotgun (WGS) entry which is preliminary data.</text>
</comment>
<accession>A0A8H5FZ61</accession>
<proteinExistence type="predicted"/>
<evidence type="ECO:0000256" key="4">
    <source>
        <dbReference type="SAM" id="MobiDB-lite"/>
    </source>
</evidence>
<dbReference type="PANTHER" id="PTHR35848">
    <property type="entry name" value="OXALATE-BINDING PROTEIN"/>
    <property type="match status" value="1"/>
</dbReference>
<dbReference type="OrthoDB" id="10263073at2759"/>
<feature type="binding site" evidence="3">
    <location>
        <position position="413"/>
    </location>
    <ligand>
        <name>Mn(2+)</name>
        <dbReference type="ChEBI" id="CHEBI:29035"/>
        <label>2</label>
    </ligand>
</feature>
<feature type="binding site" evidence="3">
    <location>
        <position position="408"/>
    </location>
    <ligand>
        <name>Mn(2+)</name>
        <dbReference type="ChEBI" id="CHEBI:29035"/>
        <label>2</label>
    </ligand>
</feature>
<evidence type="ECO:0000313" key="8">
    <source>
        <dbReference type="Proteomes" id="UP000559027"/>
    </source>
</evidence>
<protein>
    <recommendedName>
        <fullName evidence="6">Cupin type-1 domain-containing protein</fullName>
    </recommendedName>
</protein>
<feature type="active site" description="Proton donor" evidence="2">
    <location>
        <position position="466"/>
    </location>
</feature>
<keyword evidence="1 3" id="KW-0479">Metal-binding</keyword>
<name>A0A8H5FZ61_9AGAR</name>
<dbReference type="InterPro" id="IPR006045">
    <property type="entry name" value="Cupin_1"/>
</dbReference>
<feature type="binding site" evidence="3">
    <location>
        <position position="218"/>
    </location>
    <ligand>
        <name>Mn(2+)</name>
        <dbReference type="ChEBI" id="CHEBI:29035"/>
        <label>1</label>
    </ligand>
</feature>
<dbReference type="GO" id="GO:0046872">
    <property type="term" value="F:metal ion binding"/>
    <property type="evidence" value="ECO:0007669"/>
    <property type="project" value="UniProtKB-KW"/>
</dbReference>
<evidence type="ECO:0000256" key="3">
    <source>
        <dbReference type="PIRSR" id="PIRSR617774-2"/>
    </source>
</evidence>
<evidence type="ECO:0000256" key="2">
    <source>
        <dbReference type="PIRSR" id="PIRSR617774-1"/>
    </source>
</evidence>
<organism evidence="7 8">
    <name type="scientific">Leucocoprinus leucothites</name>
    <dbReference type="NCBI Taxonomy" id="201217"/>
    <lineage>
        <taxon>Eukaryota</taxon>
        <taxon>Fungi</taxon>
        <taxon>Dikarya</taxon>
        <taxon>Basidiomycota</taxon>
        <taxon>Agaricomycotina</taxon>
        <taxon>Agaricomycetes</taxon>
        <taxon>Agaricomycetidae</taxon>
        <taxon>Agaricales</taxon>
        <taxon>Agaricineae</taxon>
        <taxon>Agaricaceae</taxon>
        <taxon>Leucocoprinus</taxon>
    </lineage>
</organism>
<keyword evidence="5" id="KW-0732">Signal</keyword>
<reference evidence="7 8" key="1">
    <citation type="journal article" date="2020" name="ISME J.">
        <title>Uncovering the hidden diversity of litter-decomposition mechanisms in mushroom-forming fungi.</title>
        <authorList>
            <person name="Floudas D."/>
            <person name="Bentzer J."/>
            <person name="Ahren D."/>
            <person name="Johansson T."/>
            <person name="Persson P."/>
            <person name="Tunlid A."/>
        </authorList>
    </citation>
    <scope>NUCLEOTIDE SEQUENCE [LARGE SCALE GENOMIC DNA]</scope>
    <source>
        <strain evidence="7 8">CBS 146.42</strain>
    </source>
</reference>
<dbReference type="Gene3D" id="2.60.120.10">
    <property type="entry name" value="Jelly Rolls"/>
    <property type="match status" value="2"/>
</dbReference>
<dbReference type="Pfam" id="PF00190">
    <property type="entry name" value="Cupin_1"/>
    <property type="match status" value="2"/>
</dbReference>
<evidence type="ECO:0000256" key="5">
    <source>
        <dbReference type="SAM" id="SignalP"/>
    </source>
</evidence>
<dbReference type="InterPro" id="IPR014710">
    <property type="entry name" value="RmlC-like_jellyroll"/>
</dbReference>
<dbReference type="SMART" id="SM00835">
    <property type="entry name" value="Cupin_1"/>
    <property type="match status" value="2"/>
</dbReference>
<keyword evidence="8" id="KW-1185">Reference proteome</keyword>
<dbReference type="InterPro" id="IPR051610">
    <property type="entry name" value="GPI/OXD"/>
</dbReference>
<dbReference type="SUPFAM" id="SSF51182">
    <property type="entry name" value="RmlC-like cupins"/>
    <property type="match status" value="1"/>
</dbReference>
<feature type="compositionally biased region" description="Basic residues" evidence="4">
    <location>
        <begin position="60"/>
        <end position="71"/>
    </location>
</feature>
<evidence type="ECO:0000313" key="7">
    <source>
        <dbReference type="EMBL" id="KAF5354344.1"/>
    </source>
</evidence>
<feature type="chain" id="PRO_5034695515" description="Cupin type-1 domain-containing protein" evidence="5">
    <location>
        <begin position="22"/>
        <end position="515"/>
    </location>
</feature>
<feature type="binding site" evidence="3">
    <location>
        <position position="220"/>
    </location>
    <ligand>
        <name>Mn(2+)</name>
        <dbReference type="ChEBI" id="CHEBI:29035"/>
        <label>1</label>
    </ligand>
</feature>
<sequence length="515" mass="58265">MLTRTYTLLTVLLVTSLNATAIPAPLGPMTPKYTSSRIIYRDPTSNIHNGNLGHDPRSYSHSKHKTDPHHRYSHTVYKRPKLPYHANLDFGDHDEDGPEVLSSHSGLIPTSKPKRIRGRDMEMNYANAPPPQPVREDYGAPLLWPQNVPLEEQNLDLLSPPSTDLGKVDNFKWPFALSHNRLTKGGWARQQNEKQLPIAKDLAAVNMRLKAGAIREMHWHATDEWAYVLKGSLRVSVLAPGGKNEGVEYVADVNEGDLWYFPADDPRSIQAKDTLPEGAEFLLIFDAGRFDENDTFLLTDWFAYVPKDVLAKNFGTYPDTTLFDHIPRRELYILPSNPPPKDINKDRVVPNPTDPEYFFTYPLSKVEPVKYLGGTIKIADSRNFEIAKKIAVAEVCVDVGGMRELHWHPTQPEWTFILSGKARITLFAAQSNVATYDFFPGDVAYIPPSFGHYIENIGDEPLKFLEVLKTDVFQDISLRQWLAPTPREVVKAHLGFDSEFIDSFPKEKEKLVAGK</sequence>
<feature type="domain" description="Cupin type-1" evidence="6">
    <location>
        <begin position="361"/>
        <end position="502"/>
    </location>
</feature>
<dbReference type="InterPro" id="IPR011051">
    <property type="entry name" value="RmlC_Cupin_sf"/>
</dbReference>
<dbReference type="AlphaFoldDB" id="A0A8H5FZ61"/>
<feature type="region of interest" description="Disordered" evidence="4">
    <location>
        <begin position="44"/>
        <end position="71"/>
    </location>
</feature>
<gene>
    <name evidence="7" type="ORF">D9756_007169</name>
</gene>
<feature type="domain" description="Cupin type-1" evidence="6">
    <location>
        <begin position="175"/>
        <end position="322"/>
    </location>
</feature>
<dbReference type="Proteomes" id="UP000559027">
    <property type="component" value="Unassembled WGS sequence"/>
</dbReference>
<keyword evidence="3" id="KW-0464">Manganese</keyword>
<evidence type="ECO:0000259" key="6">
    <source>
        <dbReference type="SMART" id="SM00835"/>
    </source>
</evidence>
<dbReference type="EMBL" id="JAACJO010000009">
    <property type="protein sequence ID" value="KAF5354344.1"/>
    <property type="molecule type" value="Genomic_DNA"/>
</dbReference>
<feature type="signal peptide" evidence="5">
    <location>
        <begin position="1"/>
        <end position="21"/>
    </location>
</feature>
<feature type="binding site" evidence="3">
    <location>
        <position position="224"/>
    </location>
    <ligand>
        <name>Mn(2+)</name>
        <dbReference type="ChEBI" id="CHEBI:29035"/>
        <label>1</label>
    </ligand>
</feature>